<keyword evidence="2 4" id="KW-0863">Zinc-finger</keyword>
<keyword evidence="1" id="KW-0479">Metal-binding</keyword>
<dbReference type="Pfam" id="PF13923">
    <property type="entry name" value="zf-C3HC4_2"/>
    <property type="match status" value="1"/>
</dbReference>
<organism evidence="8 9">
    <name type="scientific">Cladophialophora psammophila CBS 110553</name>
    <dbReference type="NCBI Taxonomy" id="1182543"/>
    <lineage>
        <taxon>Eukaryota</taxon>
        <taxon>Fungi</taxon>
        <taxon>Dikarya</taxon>
        <taxon>Ascomycota</taxon>
        <taxon>Pezizomycotina</taxon>
        <taxon>Eurotiomycetes</taxon>
        <taxon>Chaetothyriomycetidae</taxon>
        <taxon>Chaetothyriales</taxon>
        <taxon>Herpotrichiellaceae</taxon>
        <taxon>Cladophialophora</taxon>
    </lineage>
</organism>
<comment type="caution">
    <text evidence="8">The sequence shown here is derived from an EMBL/GenBank/DDBJ whole genome shotgun (WGS) entry which is preliminary data.</text>
</comment>
<dbReference type="SMART" id="SM00184">
    <property type="entry name" value="RING"/>
    <property type="match status" value="1"/>
</dbReference>
<evidence type="ECO:0000313" key="8">
    <source>
        <dbReference type="EMBL" id="EXJ72777.1"/>
    </source>
</evidence>
<feature type="region of interest" description="Disordered" evidence="6">
    <location>
        <begin position="35"/>
        <end position="79"/>
    </location>
</feature>
<dbReference type="InterPro" id="IPR013083">
    <property type="entry name" value="Znf_RING/FYVE/PHD"/>
</dbReference>
<dbReference type="PANTHER" id="PTHR23041">
    <property type="entry name" value="RING FINGER DOMAIN-CONTAINING"/>
    <property type="match status" value="1"/>
</dbReference>
<proteinExistence type="predicted"/>
<dbReference type="RefSeq" id="XP_007742724.1">
    <property type="nucleotide sequence ID" value="XM_007744534.1"/>
</dbReference>
<evidence type="ECO:0000256" key="5">
    <source>
        <dbReference type="SAM" id="Coils"/>
    </source>
</evidence>
<evidence type="ECO:0000256" key="2">
    <source>
        <dbReference type="ARBA" id="ARBA00022771"/>
    </source>
</evidence>
<feature type="domain" description="RING-type" evidence="7">
    <location>
        <begin position="212"/>
        <end position="262"/>
    </location>
</feature>
<keyword evidence="9" id="KW-1185">Reference proteome</keyword>
<feature type="coiled-coil region" evidence="5">
    <location>
        <begin position="175"/>
        <end position="213"/>
    </location>
</feature>
<evidence type="ECO:0000256" key="3">
    <source>
        <dbReference type="ARBA" id="ARBA00022833"/>
    </source>
</evidence>
<dbReference type="InterPro" id="IPR017907">
    <property type="entry name" value="Znf_RING_CS"/>
</dbReference>
<dbReference type="EMBL" id="AMGX01000005">
    <property type="protein sequence ID" value="EXJ72777.1"/>
    <property type="molecule type" value="Genomic_DNA"/>
</dbReference>
<evidence type="ECO:0000256" key="1">
    <source>
        <dbReference type="ARBA" id="ARBA00022723"/>
    </source>
</evidence>
<dbReference type="AlphaFoldDB" id="W9WX41"/>
<evidence type="ECO:0000256" key="4">
    <source>
        <dbReference type="PROSITE-ProRule" id="PRU00175"/>
    </source>
</evidence>
<dbReference type="SUPFAM" id="SSF57850">
    <property type="entry name" value="RING/U-box"/>
    <property type="match status" value="1"/>
</dbReference>
<evidence type="ECO:0000259" key="7">
    <source>
        <dbReference type="PROSITE" id="PS50089"/>
    </source>
</evidence>
<accession>W9WX41</accession>
<name>W9WX41_9EURO</name>
<gene>
    <name evidence="8" type="ORF">A1O5_03924</name>
</gene>
<dbReference type="GeneID" id="19188651"/>
<dbReference type="STRING" id="1182543.W9WX41"/>
<dbReference type="InterPro" id="IPR047134">
    <property type="entry name" value="RNF4"/>
</dbReference>
<dbReference type="InterPro" id="IPR001841">
    <property type="entry name" value="Znf_RING"/>
</dbReference>
<reference evidence="8 9" key="1">
    <citation type="submission" date="2013-03" db="EMBL/GenBank/DDBJ databases">
        <title>The Genome Sequence of Cladophialophora psammophila CBS 110553.</title>
        <authorList>
            <consortium name="The Broad Institute Genomics Platform"/>
            <person name="Cuomo C."/>
            <person name="de Hoog S."/>
            <person name="Gorbushina A."/>
            <person name="Walker B."/>
            <person name="Young S.K."/>
            <person name="Zeng Q."/>
            <person name="Gargeya S."/>
            <person name="Fitzgerald M."/>
            <person name="Haas B."/>
            <person name="Abouelleil A."/>
            <person name="Allen A.W."/>
            <person name="Alvarado L."/>
            <person name="Arachchi H.M."/>
            <person name="Berlin A.M."/>
            <person name="Chapman S.B."/>
            <person name="Gainer-Dewar J."/>
            <person name="Goldberg J."/>
            <person name="Griggs A."/>
            <person name="Gujja S."/>
            <person name="Hansen M."/>
            <person name="Howarth C."/>
            <person name="Imamovic A."/>
            <person name="Ireland A."/>
            <person name="Larimer J."/>
            <person name="McCowan C."/>
            <person name="Murphy C."/>
            <person name="Pearson M."/>
            <person name="Poon T.W."/>
            <person name="Priest M."/>
            <person name="Roberts A."/>
            <person name="Saif S."/>
            <person name="Shea T."/>
            <person name="Sisk P."/>
            <person name="Sykes S."/>
            <person name="Wortman J."/>
            <person name="Nusbaum C."/>
            <person name="Birren B."/>
        </authorList>
    </citation>
    <scope>NUCLEOTIDE SEQUENCE [LARGE SCALE GENOMIC DNA]</scope>
    <source>
        <strain evidence="8 9">CBS 110553</strain>
    </source>
</reference>
<evidence type="ECO:0000256" key="6">
    <source>
        <dbReference type="SAM" id="MobiDB-lite"/>
    </source>
</evidence>
<dbReference type="GO" id="GO:0008270">
    <property type="term" value="F:zinc ion binding"/>
    <property type="evidence" value="ECO:0007669"/>
    <property type="project" value="UniProtKB-KW"/>
</dbReference>
<dbReference type="Gene3D" id="3.30.40.10">
    <property type="entry name" value="Zinc/RING finger domain, C3HC4 (zinc finger)"/>
    <property type="match status" value="1"/>
</dbReference>
<dbReference type="OrthoDB" id="6105938at2759"/>
<keyword evidence="5" id="KW-0175">Coiled coil</keyword>
<dbReference type="PANTHER" id="PTHR23041:SF78">
    <property type="entry name" value="E3 UBIQUITIN-PROTEIN LIGASE RNF4"/>
    <property type="match status" value="1"/>
</dbReference>
<sequence>MNQSSNHTLVIDLKDDFDDDLPSLSDIFPSRSDRDIASRYNAPSSESHAQRPAASLLQAPENRSNDEEGESIVASRSRENIAKVPERQLDFDTTRFLDDSDYDIVKECNGILDSTIAIKQRCTALRTRIRELKMTLKAKQADLDRITVRRHQELLSYDESAKKAQDTLRTKGAKLRACKREIKLLRRRNEHLAEDLEAASEDLERTKKHLQCDICTDAYKNVVTRCGHSYCAECLSTWIGKSNASDLNCPTGQWKGGCPMCRRALGAEDVWPIFLEAEDSPVEAVCAKSDTE</sequence>
<dbReference type="eggNOG" id="ENOG502RKB2">
    <property type="taxonomic scope" value="Eukaryota"/>
</dbReference>
<evidence type="ECO:0000313" key="9">
    <source>
        <dbReference type="Proteomes" id="UP000019471"/>
    </source>
</evidence>
<dbReference type="HOGENOM" id="CLU_083057_0_0_1"/>
<protein>
    <recommendedName>
        <fullName evidence="7">RING-type domain-containing protein</fullName>
    </recommendedName>
</protein>
<dbReference type="PROSITE" id="PS50089">
    <property type="entry name" value="ZF_RING_2"/>
    <property type="match status" value="1"/>
</dbReference>
<keyword evidence="3" id="KW-0862">Zinc</keyword>
<dbReference type="Proteomes" id="UP000019471">
    <property type="component" value="Unassembled WGS sequence"/>
</dbReference>
<dbReference type="PROSITE" id="PS00518">
    <property type="entry name" value="ZF_RING_1"/>
    <property type="match status" value="1"/>
</dbReference>